<dbReference type="HOGENOM" id="CLU_016963_0_0_1"/>
<protein>
    <recommendedName>
        <fullName evidence="2">Transcriptional protein SWT1</fullName>
    </recommendedName>
</protein>
<dbReference type="EMBL" id="AHAT01034686">
    <property type="status" value="NOT_ANNOTATED_CDS"/>
    <property type="molecule type" value="Genomic_DNA"/>
</dbReference>
<dbReference type="Gene3D" id="3.40.50.1010">
    <property type="entry name" value="5'-nuclease"/>
    <property type="match status" value="1"/>
</dbReference>
<evidence type="ECO:0000313" key="5">
    <source>
        <dbReference type="Proteomes" id="UP000018468"/>
    </source>
</evidence>
<dbReference type="SUPFAM" id="SSF88723">
    <property type="entry name" value="PIN domain-like"/>
    <property type="match status" value="1"/>
</dbReference>
<name>W5M0X4_LEPOC</name>
<evidence type="ECO:0000259" key="3">
    <source>
        <dbReference type="SMART" id="SM00670"/>
    </source>
</evidence>
<dbReference type="FunFam" id="3.40.50.1010:FF:000012">
    <property type="entry name" value="SWT1, RNA endoribonuclease homolog"/>
    <property type="match status" value="1"/>
</dbReference>
<proteinExistence type="inferred from homology"/>
<reference evidence="4" key="2">
    <citation type="submission" date="2025-08" db="UniProtKB">
        <authorList>
            <consortium name="Ensembl"/>
        </authorList>
    </citation>
    <scope>IDENTIFICATION</scope>
</reference>
<organism evidence="4 5">
    <name type="scientific">Lepisosteus oculatus</name>
    <name type="common">Spotted gar</name>
    <dbReference type="NCBI Taxonomy" id="7918"/>
    <lineage>
        <taxon>Eukaryota</taxon>
        <taxon>Metazoa</taxon>
        <taxon>Chordata</taxon>
        <taxon>Craniata</taxon>
        <taxon>Vertebrata</taxon>
        <taxon>Euteleostomi</taxon>
        <taxon>Actinopterygii</taxon>
        <taxon>Neopterygii</taxon>
        <taxon>Holostei</taxon>
        <taxon>Semionotiformes</taxon>
        <taxon>Lepisosteidae</taxon>
        <taxon>Lepisosteus</taxon>
    </lineage>
</organism>
<evidence type="ECO:0000256" key="1">
    <source>
        <dbReference type="ARBA" id="ARBA00060839"/>
    </source>
</evidence>
<comment type="similarity">
    <text evidence="1">Belongs to the SWT1 family.</text>
</comment>
<feature type="domain" description="PIN" evidence="3">
    <location>
        <begin position="50"/>
        <end position="177"/>
    </location>
</feature>
<dbReference type="AlphaFoldDB" id="W5M0X4"/>
<dbReference type="Bgee" id="ENSLOCG00000001749">
    <property type="expression patterns" value="Expressed in testis and 13 other cell types or tissues"/>
</dbReference>
<sequence length="523" mass="57408">QMHLVEELHLARSERLLAGDVVESYGELTCMEIDPPEEDSAGKENRHQDLIIILDTNILLSHLEFVKKIKACGLGVFGFPNILIPWVVLQELDSLKNGKFSNHVVNKAIPAVNFIYTCLKSQEPRFWGQSMQQASQKICGLSAENNDDRVLHCCVQYQSLFPGVPVILCTNDKNLCSKALLSGVKAVSKADLVSEADKLKSYCVPVEELDPNSRVTEEKAREATVSGSALASSVSAIEGVLRGALCAILEAEMKEAFGDLWLEIVYIKPPWSLSDLLQCFKKHWIAVFGSIVSRNLLHSVEFLSDSLCKGFKCQVSFTVTSTPSKVLHKVLHSLKHICVFHFNQVVVVVHFGYNSVLLEAVAALKQLQPDTSQPGDTETLMAVEHSLSEPHSSHADIWAVFENIWINACQISSAVLGALQVPLDPQGTGGPGEKLASPDEAFSCLQKLLAAVKGLLDSFQRVLASDSGFEDVSVLHAFITTSEIASMKPRFTAQELFECLSRQEYRWKCSGVLAVGRTEAASL</sequence>
<dbReference type="PANTHER" id="PTHR16161:SF0">
    <property type="entry name" value="TRANSCRIPTIONAL PROTEIN SWT1"/>
    <property type="match status" value="1"/>
</dbReference>
<dbReference type="GeneTree" id="ENSGT00390000001254"/>
<reference evidence="4" key="3">
    <citation type="submission" date="2025-09" db="UniProtKB">
        <authorList>
            <consortium name="Ensembl"/>
        </authorList>
    </citation>
    <scope>IDENTIFICATION</scope>
</reference>
<accession>W5M0X4</accession>
<dbReference type="Pfam" id="PF13638">
    <property type="entry name" value="PIN_4"/>
    <property type="match status" value="1"/>
</dbReference>
<dbReference type="InterPro" id="IPR002716">
    <property type="entry name" value="PIN_dom"/>
</dbReference>
<dbReference type="InterPro" id="IPR029060">
    <property type="entry name" value="PIN-like_dom_sf"/>
</dbReference>
<dbReference type="CDD" id="cd18727">
    <property type="entry name" value="PIN_Swt1-like"/>
    <property type="match status" value="1"/>
</dbReference>
<reference evidence="5" key="1">
    <citation type="submission" date="2011-12" db="EMBL/GenBank/DDBJ databases">
        <title>The Draft Genome of Lepisosteus oculatus.</title>
        <authorList>
            <consortium name="The Broad Institute Genome Assembly &amp; Analysis Group"/>
            <consortium name="Computational R&amp;D Group"/>
            <consortium name="and Sequencing Platform"/>
            <person name="Di Palma F."/>
            <person name="Alfoldi J."/>
            <person name="Johnson J."/>
            <person name="Berlin A."/>
            <person name="Gnerre S."/>
            <person name="Jaffe D."/>
            <person name="MacCallum I."/>
            <person name="Young S."/>
            <person name="Walker B.J."/>
            <person name="Lander E.S."/>
            <person name="Lindblad-Toh K."/>
        </authorList>
    </citation>
    <scope>NUCLEOTIDE SEQUENCE [LARGE SCALE GENOMIC DNA]</scope>
</reference>
<evidence type="ECO:0000256" key="2">
    <source>
        <dbReference type="ARBA" id="ARBA00074620"/>
    </source>
</evidence>
<dbReference type="Ensembl" id="ENSLOCT00000002036.1">
    <property type="protein sequence ID" value="ENSLOCP00000002031.1"/>
    <property type="gene ID" value="ENSLOCG00000001749.1"/>
</dbReference>
<dbReference type="Proteomes" id="UP000018468">
    <property type="component" value="Linkage group LG10"/>
</dbReference>
<dbReference type="SMART" id="SM00670">
    <property type="entry name" value="PINc"/>
    <property type="match status" value="1"/>
</dbReference>
<keyword evidence="5" id="KW-1185">Reference proteome</keyword>
<evidence type="ECO:0000313" key="4">
    <source>
        <dbReference type="Ensembl" id="ENSLOCP00000002031.1"/>
    </source>
</evidence>
<dbReference type="InterPro" id="IPR052626">
    <property type="entry name" value="SWT1_Regulator"/>
</dbReference>
<dbReference type="PANTHER" id="PTHR16161">
    <property type="entry name" value="TRANSCRIPTIONAL PROTEIN SWT1"/>
    <property type="match status" value="1"/>
</dbReference>